<evidence type="ECO:0000313" key="2">
    <source>
        <dbReference type="EMBL" id="CVL04700.1"/>
    </source>
</evidence>
<evidence type="ECO:0000313" key="3">
    <source>
        <dbReference type="Proteomes" id="UP000184255"/>
    </source>
</evidence>
<organism evidence="2 3">
    <name type="scientific">Fusarium mangiferae</name>
    <name type="common">Mango malformation disease fungus</name>
    <dbReference type="NCBI Taxonomy" id="192010"/>
    <lineage>
        <taxon>Eukaryota</taxon>
        <taxon>Fungi</taxon>
        <taxon>Dikarya</taxon>
        <taxon>Ascomycota</taxon>
        <taxon>Pezizomycotina</taxon>
        <taxon>Sordariomycetes</taxon>
        <taxon>Hypocreomycetidae</taxon>
        <taxon>Hypocreales</taxon>
        <taxon>Nectriaceae</taxon>
        <taxon>Fusarium</taxon>
        <taxon>Fusarium fujikuroi species complex</taxon>
    </lineage>
</organism>
<proteinExistence type="predicted"/>
<gene>
    <name evidence="2" type="ORF">FMAN_12811</name>
</gene>
<keyword evidence="3" id="KW-1185">Reference proteome</keyword>
<name>A0A1L7U1L6_FUSMA</name>
<dbReference type="GeneID" id="65092061"/>
<dbReference type="EMBL" id="FCQH01000015">
    <property type="protein sequence ID" value="CVL04700.1"/>
    <property type="molecule type" value="Genomic_DNA"/>
</dbReference>
<dbReference type="InterPro" id="IPR010730">
    <property type="entry name" value="HET"/>
</dbReference>
<reference evidence="3" key="1">
    <citation type="journal article" date="2016" name="Genome Biol. Evol.">
        <title>Comparative 'omics' of the Fusarium fujikuroi species complex highlights differences in genetic potential and metabolite synthesis.</title>
        <authorList>
            <person name="Niehaus E.-M."/>
            <person name="Muensterkoetter M."/>
            <person name="Proctor R.H."/>
            <person name="Brown D.W."/>
            <person name="Sharon A."/>
            <person name="Idan Y."/>
            <person name="Oren-Young L."/>
            <person name="Sieber C.M."/>
            <person name="Novak O."/>
            <person name="Pencik A."/>
            <person name="Tarkowska D."/>
            <person name="Hromadova K."/>
            <person name="Freeman S."/>
            <person name="Maymon M."/>
            <person name="Elazar M."/>
            <person name="Youssef S.A."/>
            <person name="El-Shabrawy E.S.M."/>
            <person name="Shalaby A.B.A."/>
            <person name="Houterman P."/>
            <person name="Brock N.L."/>
            <person name="Burkhardt I."/>
            <person name="Tsavkelova E.A."/>
            <person name="Dickschat J.S."/>
            <person name="Galuszka P."/>
            <person name="Gueldener U."/>
            <person name="Tudzynski B."/>
        </authorList>
    </citation>
    <scope>NUCLEOTIDE SEQUENCE [LARGE SCALE GENOMIC DNA]</scope>
    <source>
        <strain evidence="3">MRC7560</strain>
    </source>
</reference>
<dbReference type="InterPro" id="IPR052895">
    <property type="entry name" value="HetReg/Transcr_Mod"/>
</dbReference>
<comment type="caution">
    <text evidence="2">The sequence shown here is derived from an EMBL/GenBank/DDBJ whole genome shotgun (WGS) entry which is preliminary data.</text>
</comment>
<evidence type="ECO:0000259" key="1">
    <source>
        <dbReference type="Pfam" id="PF06985"/>
    </source>
</evidence>
<dbReference type="VEuPathDB" id="FungiDB:FMAN_12811"/>
<dbReference type="Proteomes" id="UP000184255">
    <property type="component" value="Unassembled WGS sequence"/>
</dbReference>
<sequence>MSTSKDSRLYAPLDRSRRQIRLVEILSTKPKIVCNLTTISLDEAIEFSAISYLWGDKGETESITVNGVAQFITPSLANALKYAPYHWANAFPERDPKSCRLWADALCINQDDDLEKGHQVQLMKLIYPAAEVVFSCLDMEAPQSDIRLAFKACETLAKSAVERGLVSSLIDIDATIEEKHIQELGWILRHPLLDENYPAKSQEFADADQAMYRMLKLKYWERAWVFQELVLSRRVVVMHQLLSIDLKLLLDAQSCVDIIKEMASGPETDQAYQYFWYIYWHRFLTLRQVDWARVCVHEAAKADESIIRSMRSFLLLVGGMYRAKDPKDHVYALLGLTTLCIEPDYTSKTTVASVYTEVCTEILKSQKSVKGWPLCFLSGAGLAKQGQNQQYELPSWVYNFPETFKGNTVAHFLFRGYEEPNYHCPEEWDSLEPASIRGDSLTCSAVFFHTIIDASPALEESCDSWLSFVSAIFRMIHRPMGNTEDPHPLWTLARAFGADDDQVNIWETPAATRMVRILQYLLLTCEVPTNDDGRYEADAAQKAEEVAQGILDKLPENIMYQDSEQPPENRKRNESTSKIYRELISQIRDKESFWDDMDNQQVQPDISACLKLELAVGLTDSGEFVLLPRVAEIGDQVVLIPGYWQLSLVRKEDNHFVHVGDCWPCRTMQQVAELARAKEMKVIEIR</sequence>
<dbReference type="AlphaFoldDB" id="A0A1L7U1L6"/>
<dbReference type="PANTHER" id="PTHR24148:SF73">
    <property type="entry name" value="HET DOMAIN PROTEIN (AFU_ORTHOLOGUE AFUA_8G01020)"/>
    <property type="match status" value="1"/>
</dbReference>
<accession>A0A1L7U1L6</accession>
<dbReference type="PANTHER" id="PTHR24148">
    <property type="entry name" value="ANKYRIN REPEAT DOMAIN-CONTAINING PROTEIN 39 HOMOLOG-RELATED"/>
    <property type="match status" value="1"/>
</dbReference>
<dbReference type="Pfam" id="PF06985">
    <property type="entry name" value="HET"/>
    <property type="match status" value="1"/>
</dbReference>
<feature type="domain" description="Heterokaryon incompatibility" evidence="1">
    <location>
        <begin position="47"/>
        <end position="228"/>
    </location>
</feature>
<protein>
    <submittedName>
        <fullName evidence="2">Related to heterokaryon incompatibility protein (Het-6OR allele)</fullName>
    </submittedName>
</protein>
<dbReference type="RefSeq" id="XP_041688891.1">
    <property type="nucleotide sequence ID" value="XM_041823297.1"/>
</dbReference>